<evidence type="ECO:0000313" key="8">
    <source>
        <dbReference type="EMBL" id="WIM05868.1"/>
    </source>
</evidence>
<evidence type="ECO:0000256" key="5">
    <source>
        <dbReference type="ARBA" id="ARBA00023136"/>
    </source>
</evidence>
<name>A0AA49FLC3_9PROT</name>
<dbReference type="InterPro" id="IPR027469">
    <property type="entry name" value="Cation_efflux_TMD_sf"/>
</dbReference>
<feature type="transmembrane region" description="Helical" evidence="6">
    <location>
        <begin position="254"/>
        <end position="271"/>
    </location>
</feature>
<evidence type="ECO:0000256" key="3">
    <source>
        <dbReference type="ARBA" id="ARBA00022906"/>
    </source>
</evidence>
<dbReference type="GO" id="GO:0046872">
    <property type="term" value="F:metal ion binding"/>
    <property type="evidence" value="ECO:0007669"/>
    <property type="project" value="InterPro"/>
</dbReference>
<dbReference type="GO" id="GO:0005385">
    <property type="term" value="F:zinc ion transmembrane transporter activity"/>
    <property type="evidence" value="ECO:0007669"/>
    <property type="project" value="TreeGrafter"/>
</dbReference>
<protein>
    <submittedName>
        <fullName evidence="8">Cation transporter</fullName>
    </submittedName>
</protein>
<dbReference type="GO" id="GO:0005886">
    <property type="term" value="C:plasma membrane"/>
    <property type="evidence" value="ECO:0007669"/>
    <property type="project" value="TreeGrafter"/>
</dbReference>
<sequence length="298" mass="30941">MNETQPGTCGCRCNAEMAATASTNAVIGAAIQGPICRSVFHIPGMDCPSEEQMIRLSLADAQVASMAFDLPGRTLVIDHGGSSDDLLRHLEPLGYGARLKESRPLLAEDAAMGVTDDAAESRVLWILLAINAAMFVIEMIAGWRASSAGLIADAADMLTDAAVYGVALYAVGRDAKDKLTAAKLAGLLQLLLALGALTETGRRVMAGSSPEGVAMIGISLLALAANVTCLALISHHREGGVHMRASYIFTANDVLANLGVIVAGLAVTWTASPVPDWAIGAVIGIMVLVGAVRILRLK</sequence>
<reference evidence="8" key="1">
    <citation type="journal article" date="2023" name="Nat. Microbiol.">
        <title>Enrichment and characterization of a nitric oxide-reducing microbial community in a continuous bioreactor.</title>
        <authorList>
            <person name="Garrido-Amador P."/>
            <person name="Stortenbeker N."/>
            <person name="Wessels H.J.C.T."/>
            <person name="Speth D.R."/>
            <person name="Garcia-Heredia I."/>
            <person name="Kartal B."/>
        </authorList>
    </citation>
    <scope>NUCLEOTIDE SEQUENCE</scope>
    <source>
        <strain evidence="8">MAG1</strain>
    </source>
</reference>
<dbReference type="SUPFAM" id="SSF55008">
    <property type="entry name" value="HMA, heavy metal-associated domain"/>
    <property type="match status" value="1"/>
</dbReference>
<keyword evidence="3" id="KW-0813">Transport</keyword>
<keyword evidence="5 6" id="KW-0472">Membrane</keyword>
<dbReference type="InterPro" id="IPR050681">
    <property type="entry name" value="CDF/SLC30A"/>
</dbReference>
<dbReference type="Gene3D" id="1.20.1510.10">
    <property type="entry name" value="Cation efflux protein transmembrane domain"/>
    <property type="match status" value="1"/>
</dbReference>
<keyword evidence="2 6" id="KW-0812">Transmembrane</keyword>
<feature type="domain" description="Cation efflux protein transmembrane" evidence="7">
    <location>
        <begin position="124"/>
        <end position="296"/>
    </location>
</feature>
<dbReference type="PANTHER" id="PTHR11562:SF17">
    <property type="entry name" value="RE54080P-RELATED"/>
    <property type="match status" value="1"/>
</dbReference>
<dbReference type="SUPFAM" id="SSF161111">
    <property type="entry name" value="Cation efflux protein transmembrane domain-like"/>
    <property type="match status" value="1"/>
</dbReference>
<accession>A0AA49FLC3</accession>
<dbReference type="InterPro" id="IPR036163">
    <property type="entry name" value="HMA_dom_sf"/>
</dbReference>
<dbReference type="KEGG" id="npv:OHM77_00840"/>
<dbReference type="PANTHER" id="PTHR11562">
    <property type="entry name" value="CATION EFFLUX PROTEIN/ ZINC TRANSPORTER"/>
    <property type="match status" value="1"/>
</dbReference>
<organism evidence="8">
    <name type="scientific">Candidatus Nitricoxidivorans perseverans</name>
    <dbReference type="NCBI Taxonomy" id="2975601"/>
    <lineage>
        <taxon>Bacteria</taxon>
        <taxon>Pseudomonadati</taxon>
        <taxon>Pseudomonadota</taxon>
        <taxon>Betaproteobacteria</taxon>
        <taxon>Nitrosomonadales</taxon>
        <taxon>Sterolibacteriaceae</taxon>
        <taxon>Candidatus Nitricoxidivorans</taxon>
    </lineage>
</organism>
<keyword evidence="3" id="KW-0864">Zinc transport</keyword>
<evidence type="ECO:0000256" key="4">
    <source>
        <dbReference type="ARBA" id="ARBA00022989"/>
    </source>
</evidence>
<evidence type="ECO:0000259" key="7">
    <source>
        <dbReference type="Pfam" id="PF01545"/>
    </source>
</evidence>
<feature type="transmembrane region" description="Helical" evidence="6">
    <location>
        <begin position="277"/>
        <end position="295"/>
    </location>
</feature>
<keyword evidence="3" id="KW-0406">Ion transport</keyword>
<dbReference type="AlphaFoldDB" id="A0AA49FLC3"/>
<evidence type="ECO:0000256" key="1">
    <source>
        <dbReference type="ARBA" id="ARBA00004141"/>
    </source>
</evidence>
<keyword evidence="4 6" id="KW-1133">Transmembrane helix</keyword>
<dbReference type="Pfam" id="PF01545">
    <property type="entry name" value="Cation_efflux"/>
    <property type="match status" value="1"/>
</dbReference>
<proteinExistence type="predicted"/>
<feature type="transmembrane region" description="Helical" evidence="6">
    <location>
        <begin position="123"/>
        <end position="143"/>
    </location>
</feature>
<feature type="transmembrane region" description="Helical" evidence="6">
    <location>
        <begin position="149"/>
        <end position="172"/>
    </location>
</feature>
<feature type="transmembrane region" description="Helical" evidence="6">
    <location>
        <begin position="213"/>
        <end position="233"/>
    </location>
</feature>
<dbReference type="EMBL" id="CP107246">
    <property type="protein sequence ID" value="WIM05868.1"/>
    <property type="molecule type" value="Genomic_DNA"/>
</dbReference>
<evidence type="ECO:0000256" key="2">
    <source>
        <dbReference type="ARBA" id="ARBA00022692"/>
    </source>
</evidence>
<feature type="transmembrane region" description="Helical" evidence="6">
    <location>
        <begin position="184"/>
        <end position="201"/>
    </location>
</feature>
<dbReference type="Proteomes" id="UP001234916">
    <property type="component" value="Chromosome"/>
</dbReference>
<keyword evidence="3" id="KW-0862">Zinc</keyword>
<gene>
    <name evidence="8" type="ORF">OHM77_00840</name>
</gene>
<dbReference type="InterPro" id="IPR058533">
    <property type="entry name" value="Cation_efflux_TM"/>
</dbReference>
<comment type="subcellular location">
    <subcellularLocation>
        <location evidence="1">Membrane</location>
        <topology evidence="1">Multi-pass membrane protein</topology>
    </subcellularLocation>
</comment>
<evidence type="ECO:0000256" key="6">
    <source>
        <dbReference type="SAM" id="Phobius"/>
    </source>
</evidence>